<evidence type="ECO:0000313" key="3">
    <source>
        <dbReference type="Proteomes" id="UP001454036"/>
    </source>
</evidence>
<protein>
    <recommendedName>
        <fullName evidence="4">Reverse transcriptase</fullName>
    </recommendedName>
</protein>
<feature type="region of interest" description="Disordered" evidence="1">
    <location>
        <begin position="1"/>
        <end position="27"/>
    </location>
</feature>
<sequence>MPGVDPSKSVHRLAWETSTPGKPGKLESPWEGPYLIKRVVRPVPYELETLHGVRSCLKSVNKVLCG</sequence>
<evidence type="ECO:0008006" key="4">
    <source>
        <dbReference type="Google" id="ProtNLM"/>
    </source>
</evidence>
<dbReference type="AlphaFoldDB" id="A0AAV3RLV7"/>
<name>A0AAV3RLV7_LITER</name>
<evidence type="ECO:0000256" key="1">
    <source>
        <dbReference type="SAM" id="MobiDB-lite"/>
    </source>
</evidence>
<evidence type="ECO:0000313" key="2">
    <source>
        <dbReference type="EMBL" id="GAA0175757.1"/>
    </source>
</evidence>
<dbReference type="EMBL" id="BAABME010009767">
    <property type="protein sequence ID" value="GAA0175757.1"/>
    <property type="molecule type" value="Genomic_DNA"/>
</dbReference>
<comment type="caution">
    <text evidence="2">The sequence shown here is derived from an EMBL/GenBank/DDBJ whole genome shotgun (WGS) entry which is preliminary data.</text>
</comment>
<dbReference type="Proteomes" id="UP001454036">
    <property type="component" value="Unassembled WGS sequence"/>
</dbReference>
<reference evidence="2 3" key="1">
    <citation type="submission" date="2024-01" db="EMBL/GenBank/DDBJ databases">
        <title>The complete chloroplast genome sequence of Lithospermum erythrorhizon: insights into the phylogenetic relationship among Boraginaceae species and the maternal lineages of purple gromwells.</title>
        <authorList>
            <person name="Okada T."/>
            <person name="Watanabe K."/>
        </authorList>
    </citation>
    <scope>NUCLEOTIDE SEQUENCE [LARGE SCALE GENOMIC DNA]</scope>
</reference>
<gene>
    <name evidence="2" type="ORF">LIER_28871</name>
</gene>
<keyword evidence="3" id="KW-1185">Reference proteome</keyword>
<proteinExistence type="predicted"/>
<accession>A0AAV3RLV7</accession>
<organism evidence="2 3">
    <name type="scientific">Lithospermum erythrorhizon</name>
    <name type="common">Purple gromwell</name>
    <name type="synonym">Lithospermum officinale var. erythrorhizon</name>
    <dbReference type="NCBI Taxonomy" id="34254"/>
    <lineage>
        <taxon>Eukaryota</taxon>
        <taxon>Viridiplantae</taxon>
        <taxon>Streptophyta</taxon>
        <taxon>Embryophyta</taxon>
        <taxon>Tracheophyta</taxon>
        <taxon>Spermatophyta</taxon>
        <taxon>Magnoliopsida</taxon>
        <taxon>eudicotyledons</taxon>
        <taxon>Gunneridae</taxon>
        <taxon>Pentapetalae</taxon>
        <taxon>asterids</taxon>
        <taxon>lamiids</taxon>
        <taxon>Boraginales</taxon>
        <taxon>Boraginaceae</taxon>
        <taxon>Boraginoideae</taxon>
        <taxon>Lithospermeae</taxon>
        <taxon>Lithospermum</taxon>
    </lineage>
</organism>